<feature type="compositionally biased region" description="Basic and acidic residues" evidence="1">
    <location>
        <begin position="198"/>
        <end position="211"/>
    </location>
</feature>
<organism evidence="3">
    <name type="scientific">Photinus pyralis</name>
    <name type="common">Common eastern firefly</name>
    <name type="synonym">Lampyris pyralis</name>
    <dbReference type="NCBI Taxonomy" id="7054"/>
    <lineage>
        <taxon>Eukaryota</taxon>
        <taxon>Metazoa</taxon>
        <taxon>Ecdysozoa</taxon>
        <taxon>Arthropoda</taxon>
        <taxon>Hexapoda</taxon>
        <taxon>Insecta</taxon>
        <taxon>Pterygota</taxon>
        <taxon>Neoptera</taxon>
        <taxon>Endopterygota</taxon>
        <taxon>Coleoptera</taxon>
        <taxon>Polyphaga</taxon>
        <taxon>Elateriformia</taxon>
        <taxon>Elateroidea</taxon>
        <taxon>Lampyridae</taxon>
        <taxon>Lampyrinae</taxon>
        <taxon>Photinus</taxon>
    </lineage>
</organism>
<evidence type="ECO:0000256" key="1">
    <source>
        <dbReference type="SAM" id="MobiDB-lite"/>
    </source>
</evidence>
<feature type="compositionally biased region" description="Basic and acidic residues" evidence="1">
    <location>
        <begin position="84"/>
        <end position="96"/>
    </location>
</feature>
<dbReference type="AlphaFoldDB" id="A0A1Y1MPE4"/>
<feature type="compositionally biased region" description="Basic and acidic residues" evidence="1">
    <location>
        <begin position="597"/>
        <end position="611"/>
    </location>
</feature>
<sequence length="1252" mass="141032">MIGQMVVSGQPRPWASFTNISSKAIPYPKMMNSAEEIATYNDNNSHYCSPVLARKHTNFYHTPEKSPKKDKKWSLGNLFRRKKKESDTSSDEDGHRNFLQRKKKKSDKRKRVNQTVGFDHVVHPSSRQVNGCKNVEDPLAVLSEPTAHRNFIPASDFTTRFVTLKDKENRQELTRSSNSLGSPSVCSLGRRKKVHVKTRTEARKENSKGEESSDDDSQLSVFKSDDSLSKQKDGVSNRRSRAARTQRYLRRMSKDEDVRDQNKLTKLDLQENLKNLQHKPAKINLCYTRSAPPPLQNFSGLTTIPPSHSSHNKYRSPALLPNKYLSYHASYNGNGIKAINDFNNQRSLSCESNICSPISPDPVTGTLPLYKKYPPPPPPRDPRRVITVQNGEGRPISYSFENGYKRSLSEHKPDANHNFLNKNVRSTSEDHISTEPLQRIPLIPRPSSATPDATRLQRLTRAPDPTENQSYRYLTDKNPRSRRPICIQPDSTDQPTWSQKTFNFWRKKDEELTRNRKSSSPLMFTSQTHVTTNIFPPNTVSEPAREEGSPFRPIESSPDEEMKRKSSNLEDALCELEAIYNSLHLGDEDLLDRAEKRETAAAQKRKEDALESRLPQGDFGFDPNFDSTRKQRQSKKSEPNIQTDDMAFRKLNRPRFNTINHPQSSISNVSYLLASPVFNGSVDELPSSVKGDEPDTTLDDVVFRNVMHTNNSLKVVEPQPPFGIPMGPISPASNSDYLHITPEPEPTNICKKVPDVIKDDLAYRSLRKDPNKATALPPYHVNDDVLNGDCFKKKRAVRSLSANIGSLMHKNDVPPGISIHYEDQNITDVADALEMARQILRDKEEKINATRQAFMSDGELKYRRFDSRSPTTRFINTDCDRLEAKPPTPDRRNSRTSKESTPIPSDDAELKRQLRQSTLDELLTSLAVETRENSDKITEELNAIDLSTIAPGETVTSSKDETSSEYVSLREKLMQCVNSELLAANTEELEVTEEIRIDPIHEIVANVVLLPAKLDDDPVATEVFSESDHDYVNVQSAEETERGVHESKDDLLAAFEAIDETLRKMTTKENEGGGEKCFSVEYIALPTKGCAYVQSSHYSFNVVDHCGEEGSKNYVSELCFNNNDNETKFEIGGAVNNSRVDRDLWCGSSGENLDSLKSPKLVQNLSETYKRAETDRANTQLPVEASNVSNLRRHTLDEPKPSCAWYESPGTVALACSFGIACTTELPSFDTIAVLGLLFAVLSLILALLARL</sequence>
<feature type="compositionally biased region" description="Basic residues" evidence="1">
    <location>
        <begin position="238"/>
        <end position="247"/>
    </location>
</feature>
<accession>A0A1Y1MPE4</accession>
<feature type="transmembrane region" description="Helical" evidence="2">
    <location>
        <begin position="1232"/>
        <end position="1250"/>
    </location>
</feature>
<feature type="region of interest" description="Disordered" evidence="1">
    <location>
        <begin position="532"/>
        <end position="567"/>
    </location>
</feature>
<feature type="compositionally biased region" description="Basic and acidic residues" evidence="1">
    <location>
        <begin position="878"/>
        <end position="898"/>
    </location>
</feature>
<protein>
    <submittedName>
        <fullName evidence="3">Uncharacterized protein</fullName>
    </submittedName>
</protein>
<keyword evidence="2" id="KW-1133">Transmembrane helix</keyword>
<feature type="region of interest" description="Disordered" evidence="1">
    <location>
        <begin position="597"/>
        <end position="645"/>
    </location>
</feature>
<feature type="region of interest" description="Disordered" evidence="1">
    <location>
        <begin position="872"/>
        <end position="910"/>
    </location>
</feature>
<dbReference type="EMBL" id="GEZM01030091">
    <property type="protein sequence ID" value="JAV85816.1"/>
    <property type="molecule type" value="Transcribed_RNA"/>
</dbReference>
<feature type="compositionally biased region" description="Polar residues" evidence="1">
    <location>
        <begin position="532"/>
        <end position="541"/>
    </location>
</feature>
<proteinExistence type="predicted"/>
<feature type="region of interest" description="Disordered" evidence="1">
    <location>
        <begin position="81"/>
        <end position="119"/>
    </location>
</feature>
<feature type="compositionally biased region" description="Polar residues" evidence="1">
    <location>
        <begin position="174"/>
        <end position="185"/>
    </location>
</feature>
<feature type="region of interest" description="Disordered" evidence="1">
    <location>
        <begin position="170"/>
        <end position="247"/>
    </location>
</feature>
<feature type="compositionally biased region" description="Basic residues" evidence="1">
    <location>
        <begin position="98"/>
        <end position="112"/>
    </location>
</feature>
<feature type="compositionally biased region" description="Basic and acidic residues" evidence="1">
    <location>
        <begin position="223"/>
        <end position="236"/>
    </location>
</feature>
<reference evidence="3" key="1">
    <citation type="journal article" date="2016" name="Sci. Rep.">
        <title>Molecular characterization of firefly nuptial gifts: a multi-omics approach sheds light on postcopulatory sexual selection.</title>
        <authorList>
            <person name="Al-Wathiqui N."/>
            <person name="Fallon T.R."/>
            <person name="South A."/>
            <person name="Weng J.K."/>
            <person name="Lewis S.M."/>
        </authorList>
    </citation>
    <scope>NUCLEOTIDE SEQUENCE</scope>
</reference>
<keyword evidence="2" id="KW-0472">Membrane</keyword>
<evidence type="ECO:0000256" key="2">
    <source>
        <dbReference type="SAM" id="Phobius"/>
    </source>
</evidence>
<name>A0A1Y1MPE4_PHOPY</name>
<evidence type="ECO:0000313" key="3">
    <source>
        <dbReference type="EMBL" id="JAV85816.1"/>
    </source>
</evidence>
<keyword evidence="2" id="KW-0812">Transmembrane</keyword>